<feature type="region of interest" description="Disordered" evidence="1">
    <location>
        <begin position="247"/>
        <end position="295"/>
    </location>
</feature>
<organism evidence="3 4">
    <name type="scientific">Trichonephila clavata</name>
    <name type="common">Joro spider</name>
    <name type="synonym">Nephila clavata</name>
    <dbReference type="NCBI Taxonomy" id="2740835"/>
    <lineage>
        <taxon>Eukaryota</taxon>
        <taxon>Metazoa</taxon>
        <taxon>Ecdysozoa</taxon>
        <taxon>Arthropoda</taxon>
        <taxon>Chelicerata</taxon>
        <taxon>Arachnida</taxon>
        <taxon>Araneae</taxon>
        <taxon>Araneomorphae</taxon>
        <taxon>Entelegynae</taxon>
        <taxon>Araneoidea</taxon>
        <taxon>Nephilidae</taxon>
        <taxon>Trichonephila</taxon>
    </lineage>
</organism>
<dbReference type="Proteomes" id="UP000887116">
    <property type="component" value="Unassembled WGS sequence"/>
</dbReference>
<evidence type="ECO:0000313" key="4">
    <source>
        <dbReference type="Proteomes" id="UP000887116"/>
    </source>
</evidence>
<feature type="region of interest" description="Disordered" evidence="1">
    <location>
        <begin position="108"/>
        <end position="235"/>
    </location>
</feature>
<gene>
    <name evidence="3" type="primary">AVEN_77579_1</name>
    <name evidence="3" type="ORF">TNCT_460121</name>
</gene>
<evidence type="ECO:0000256" key="2">
    <source>
        <dbReference type="SAM" id="Phobius"/>
    </source>
</evidence>
<feature type="compositionally biased region" description="Low complexity" evidence="1">
    <location>
        <begin position="193"/>
        <end position="231"/>
    </location>
</feature>
<dbReference type="AlphaFoldDB" id="A0A8X6KX89"/>
<keyword evidence="4" id="KW-1185">Reference proteome</keyword>
<keyword evidence="2" id="KW-0472">Membrane</keyword>
<sequence>MSNSKMDEPQPGPSNVQIPVIKQDAGTSEEDSESIPFADSPESPPVVDLRKASIAATQQLHDGIILLITSDTESQRSPNGSIAQHPLSEYYLLPLPPDALSTNRRYSLQDKTGKDHQHHSERKASCPDTELRLTDRRGSSCSNRRSELDISKDRLTPTSFSSRRSSNASACHSSSRRSSNCSVGGHHHKRRPSNCSRRSSNSSVSHSRRSSTASHRSSPSHGSRRSSNCSRRSSHFDSDEETYLHHHHHHCHRGSRSSLDPIHRGSTASVDIGGIRRGSYLPPHQQKEDLDEQEELEMGGIPPRHRRIIIMIIGSVSIFILVMSVVLIAVSLTLSPTIDDLGKWIHFPLPFLR</sequence>
<dbReference type="OrthoDB" id="6436038at2759"/>
<feature type="compositionally biased region" description="Low complexity" evidence="1">
    <location>
        <begin position="159"/>
        <end position="182"/>
    </location>
</feature>
<feature type="region of interest" description="Disordered" evidence="1">
    <location>
        <begin position="1"/>
        <end position="48"/>
    </location>
</feature>
<feature type="transmembrane region" description="Helical" evidence="2">
    <location>
        <begin position="308"/>
        <end position="334"/>
    </location>
</feature>
<protein>
    <submittedName>
        <fullName evidence="3">Uncharacterized protein</fullName>
    </submittedName>
</protein>
<name>A0A8X6KX89_TRICU</name>
<evidence type="ECO:0000256" key="1">
    <source>
        <dbReference type="SAM" id="MobiDB-lite"/>
    </source>
</evidence>
<proteinExistence type="predicted"/>
<dbReference type="EMBL" id="BMAO01032922">
    <property type="protein sequence ID" value="GFQ85728.1"/>
    <property type="molecule type" value="Genomic_DNA"/>
</dbReference>
<comment type="caution">
    <text evidence="3">The sequence shown here is derived from an EMBL/GenBank/DDBJ whole genome shotgun (WGS) entry which is preliminary data.</text>
</comment>
<evidence type="ECO:0000313" key="3">
    <source>
        <dbReference type="EMBL" id="GFQ85728.1"/>
    </source>
</evidence>
<keyword evidence="2" id="KW-1133">Transmembrane helix</keyword>
<feature type="compositionally biased region" description="Basic and acidic residues" evidence="1">
    <location>
        <begin position="122"/>
        <end position="155"/>
    </location>
</feature>
<keyword evidence="2" id="KW-0812">Transmembrane</keyword>
<reference evidence="3" key="1">
    <citation type="submission" date="2020-07" db="EMBL/GenBank/DDBJ databases">
        <title>Multicomponent nature underlies the extraordinary mechanical properties of spider dragline silk.</title>
        <authorList>
            <person name="Kono N."/>
            <person name="Nakamura H."/>
            <person name="Mori M."/>
            <person name="Yoshida Y."/>
            <person name="Ohtoshi R."/>
            <person name="Malay A.D."/>
            <person name="Moran D.A.P."/>
            <person name="Tomita M."/>
            <person name="Numata K."/>
            <person name="Arakawa K."/>
        </authorList>
    </citation>
    <scope>NUCLEOTIDE SEQUENCE</scope>
</reference>
<accession>A0A8X6KX89</accession>